<evidence type="ECO:0000313" key="13">
    <source>
        <dbReference type="RefSeq" id="XP_005098767.1"/>
    </source>
</evidence>
<evidence type="ECO:0000259" key="11">
    <source>
        <dbReference type="PROSITE" id="PS51194"/>
    </source>
</evidence>
<feature type="region of interest" description="Disordered" evidence="9">
    <location>
        <begin position="1761"/>
        <end position="2074"/>
    </location>
</feature>
<dbReference type="Gene3D" id="1.20.120.850">
    <property type="entry name" value="SWI2/SNF2 ATPases, N-terminal domain"/>
    <property type="match status" value="1"/>
</dbReference>
<keyword evidence="6" id="KW-0067">ATP-binding</keyword>
<reference evidence="13" key="1">
    <citation type="submission" date="2025-08" db="UniProtKB">
        <authorList>
            <consortium name="RefSeq"/>
        </authorList>
    </citation>
    <scope>IDENTIFICATION</scope>
</reference>
<sequence length="2308" mass="245875">MEKVADLVESSSEADKMSAALSDLPESLESFLDEQKEKPSDLGMIDNDILALANQVGDEMDENAIEGTGFTADLSFLEGAETKDASGEEHGLSFLVEGDKMEVANEDLAFLEEQDMSEGSEYDDDSELNEDDSDDDEGGDDESDDDENEGSNDRSDKGEDVEEGVFGQVSFYDEEPDSNLSVEGSKNGEKVKGLKKKKKKLKAKEKSGGSEGVQKPVKRKRKRKRKKGSADEDDEEEPDDKMPKGGPTQMRRRNIRSILSEKDLDKEMLSAQNEELERQKRLMELKKSLLRENAAAGAAAAAKSSTAAGTAVSTDTAATSTTTTTTKMTSASTGTSTVKEKDSQLKSLLQVAEEEAEKEAESKDRKLLDKEVVKAKKETRETSPPSDVITLSSDTDDSDDLDDDDSDEVVMVPSDEEDDDEAEDVNNGGAHIDDTLNMPDPDGRVKVNLGHPADEPDIFLAPQIAQSIKPHQIGGVRFLYGNLVESMERFRTTPGFGCILAHSMGLGKTIQLISFIDIFLRCAGGKRVLCIVPINTLQNWLAEFNYWLPEKEKLDPDDDLTQFRIFPLYIINDSMKTTAARAAVIQKWKDFGGVLVMGYEMFRLLSSKRTAPSKAKSRAKKPAQPEVIDVEEEDKNKSLMIDMHSTLVDPGPDLVMCDEGHRIKNSSAAISQALKNIKTRRRVVLTGYPLQNNLMEYWCMVDFVRPNFLGTKTEFSNMFERPIMNGQCMDSTVQDKKVMRHRSYVLHNLLEGFVQRRGHTVLQLSLPPKMEHVFLVRLSPIQRKIYVEFMNAISESGLCSWANNNPLKAFAVCCKIWNHPDILHEVLTQHIADKDNDLDIETGEGGSGSKKKRAALSKSASSASVASADSAMSMASASNTPAPSTPTTLTPSASTTSLTSMASESSSDKNPITYDWAEPLMKDYMAGVLENSGKFILMNSLLEECLAVGDKVLIFSQSLLTLNKIEEFLGHMKVPRPEFYENWARNKTYFRLDGSTSAQDREKLINQFNDPEGRAWMFLLSTKAGCLGINLVAANRVIVVDASWNPCHDCQAICRVYRFGQIKKTYVYRLITDNTLEKRIYDRQINKQGMSDRIVDDMNPENKLTRKQVENLLDFEDQDFPVLDFSTADGKYSTDDVLVRVLQNNGQWLTKQPFTHESLLIDRKELRLSKREKRLAKEGYARDKRMNITYTRPSYAAYYPQSGGLPNRLPLNSRYNYAAFRRGPIVRPIASVRPIISSPAQNGGDKIKQFGGQPLRPGVTIHQVITTTEIVLPGTNTGTTAGAPNKITAGQKILVIRTPKGVYIRTNDGKMFAVRSKTGMGLTGETVSGSSATTSTTSTVTLSSTSSNQVFITPNMNMSTASGKKPPIIIVSNKKGIPLSMARGGSIIRTLPYGSANLLSSLKPSILKTGSAKTTDSTTTTSSTSTKSSTDASSSSSSGSKTSFLADLIRDDDDKDEKSEEKKGDGDTPQAKKPVIVLPSLAVRTPRPPSSLNSSTVATTSPGGGTVVIMPTKPVISMGTRRPAKSSKSKKGSAKTATTKDSGTGVDGLPGEDKKKGVSLLAKSPNPPSTSAVSAGDNTQGTTMSDMSTANNLQTSLPQSVTSGMGPLSSTGQMSHGHPPGIGQQQLGGPQQGAGPSSGFPDLNQMWQSNFGLQGNQGGPMPPPISTSGSMPASRGSNSFSMGMMGQDASSHPMMPNQSGGGDNGGGMMGSGAMQGQNNFNNGQPEPSQMGQGFGASGMGNPYMAGSNMGGHFGMPGQSSAGPSYMGGIGSGGYMPPPPPQSSFSQSLPPPMNQGQPQQPNGGMMYGGTQNANLPPFSHHGNQTNSVVPFDSSANSGGGPVQSGLSSGPSGPQQPPFGFGSNLNFGPTPTSTSFMSQPSNTESGFPSSQTGPSSFSQQTPGFGMNNNNTVGGSSYSAPQQQQHQHSQQPPTSLSTSSSSSPHMPPTSSSTYRDSNAAVPSSNDRSCESSPFSLTLLGSDNMNNTASSEAAVTKPSQYQRTKSSSSSKKNKGSSSSSRTSSPATKKGGKSSSTSGNSNLMSQPSASPHLAMSTPPDSNKNLGDIPENRPASSHSSGLSFNLPGILDGNSASTTLGSNMGIGRLDSNDFDSAKIGMGNAMSSGLGSEMGMGGSAFRAHPSSAVNQSLPSSVLPPSQPFRLDGVGGISSHSAPGLGYASSMSAFSSPSALAPPPSGYGNAAFGAYGSYGGGSLPFASPAAAMMSSHPSQGMMGYPQAPLGYPSMSPLMMGGHSGAAPPSMGGSMWPMMPPSVMGGSYGYPGPAPSMTPMGFPTPGLDTPGFGHLGQGPTDP</sequence>
<feature type="region of interest" description="Disordered" evidence="9">
    <location>
        <begin position="1"/>
        <end position="21"/>
    </location>
</feature>
<feature type="compositionally biased region" description="Basic and acidic residues" evidence="9">
    <location>
        <begin position="1456"/>
        <end position="1466"/>
    </location>
</feature>
<dbReference type="PROSITE" id="PS51192">
    <property type="entry name" value="HELICASE_ATP_BIND_1"/>
    <property type="match status" value="1"/>
</dbReference>
<evidence type="ECO:0000256" key="1">
    <source>
        <dbReference type="ARBA" id="ARBA00004123"/>
    </source>
</evidence>
<evidence type="ECO:0000313" key="12">
    <source>
        <dbReference type="Proteomes" id="UP000694888"/>
    </source>
</evidence>
<dbReference type="Proteomes" id="UP000694888">
    <property type="component" value="Unplaced"/>
</dbReference>
<dbReference type="InterPro" id="IPR044574">
    <property type="entry name" value="ARIP4-like"/>
</dbReference>
<dbReference type="Gene3D" id="3.40.50.10810">
    <property type="entry name" value="Tandem AAA-ATPase domain"/>
    <property type="match status" value="1"/>
</dbReference>
<feature type="compositionally biased region" description="Low complexity" evidence="9">
    <location>
        <begin position="294"/>
        <end position="337"/>
    </location>
</feature>
<dbReference type="Gene3D" id="3.40.50.300">
    <property type="entry name" value="P-loop containing nucleotide triphosphate hydrolases"/>
    <property type="match status" value="2"/>
</dbReference>
<name>A0ABM0JPX0_APLCA</name>
<organism evidence="12 13">
    <name type="scientific">Aplysia californica</name>
    <name type="common">California sea hare</name>
    <dbReference type="NCBI Taxonomy" id="6500"/>
    <lineage>
        <taxon>Eukaryota</taxon>
        <taxon>Metazoa</taxon>
        <taxon>Spiralia</taxon>
        <taxon>Lophotrochozoa</taxon>
        <taxon>Mollusca</taxon>
        <taxon>Gastropoda</taxon>
        <taxon>Heterobranchia</taxon>
        <taxon>Euthyneura</taxon>
        <taxon>Tectipleura</taxon>
        <taxon>Aplysiida</taxon>
        <taxon>Aplysioidea</taxon>
        <taxon>Aplysiidae</taxon>
        <taxon>Aplysia</taxon>
    </lineage>
</organism>
<feature type="compositionally biased region" description="Low complexity" evidence="9">
    <location>
        <begin position="1913"/>
        <end position="1950"/>
    </location>
</feature>
<evidence type="ECO:0000256" key="2">
    <source>
        <dbReference type="ARBA" id="ARBA00007025"/>
    </source>
</evidence>
<evidence type="ECO:0000256" key="8">
    <source>
        <dbReference type="ARBA" id="ARBA00023242"/>
    </source>
</evidence>
<feature type="region of interest" description="Disordered" evidence="9">
    <location>
        <begin position="2289"/>
        <end position="2308"/>
    </location>
</feature>
<evidence type="ECO:0000256" key="6">
    <source>
        <dbReference type="ARBA" id="ARBA00022840"/>
    </source>
</evidence>
<feature type="region of interest" description="Disordered" evidence="9">
    <location>
        <begin position="874"/>
        <end position="909"/>
    </location>
</feature>
<feature type="compositionally biased region" description="Acidic residues" evidence="9">
    <location>
        <begin position="394"/>
        <end position="424"/>
    </location>
</feature>
<dbReference type="InterPro" id="IPR001650">
    <property type="entry name" value="Helicase_C-like"/>
</dbReference>
<feature type="compositionally biased region" description="Polar residues" evidence="9">
    <location>
        <begin position="1820"/>
        <end position="1835"/>
    </location>
</feature>
<feature type="compositionally biased region" description="Basic residues" evidence="9">
    <location>
        <begin position="1522"/>
        <end position="1533"/>
    </location>
</feature>
<dbReference type="Pfam" id="PF00271">
    <property type="entry name" value="Helicase_C"/>
    <property type="match status" value="1"/>
</dbReference>
<feature type="compositionally biased region" description="Polar residues" evidence="9">
    <location>
        <begin position="1720"/>
        <end position="1731"/>
    </location>
</feature>
<dbReference type="GeneID" id="101863187"/>
<dbReference type="PANTHER" id="PTHR45797:SF1">
    <property type="entry name" value="HELICASE ARIP4"/>
    <property type="match status" value="1"/>
</dbReference>
<feature type="compositionally biased region" description="Polar residues" evidence="9">
    <location>
        <begin position="1951"/>
        <end position="1999"/>
    </location>
</feature>
<dbReference type="InterPro" id="IPR000330">
    <property type="entry name" value="SNF2_N"/>
</dbReference>
<evidence type="ECO:0000256" key="9">
    <source>
        <dbReference type="SAM" id="MobiDB-lite"/>
    </source>
</evidence>
<dbReference type="CDD" id="cd18793">
    <property type="entry name" value="SF2_C_SNF"/>
    <property type="match status" value="1"/>
</dbReference>
<keyword evidence="3" id="KW-0547">Nucleotide-binding</keyword>
<feature type="compositionally biased region" description="Low complexity" evidence="9">
    <location>
        <begin position="2000"/>
        <end position="2036"/>
    </location>
</feature>
<dbReference type="SMART" id="SM00487">
    <property type="entry name" value="DEXDc"/>
    <property type="match status" value="1"/>
</dbReference>
<feature type="compositionally biased region" description="Basic residues" evidence="9">
    <location>
        <begin position="216"/>
        <end position="227"/>
    </location>
</feature>
<keyword evidence="4" id="KW-0378">Hydrolase</keyword>
<dbReference type="PROSITE" id="PS51194">
    <property type="entry name" value="HELICASE_CTER"/>
    <property type="match status" value="1"/>
</dbReference>
<proteinExistence type="inferred from homology"/>
<keyword evidence="7" id="KW-0238">DNA-binding</keyword>
<feature type="compositionally biased region" description="Polar residues" evidence="9">
    <location>
        <begin position="1666"/>
        <end position="1681"/>
    </location>
</feature>
<dbReference type="InterPro" id="IPR038718">
    <property type="entry name" value="SNF2-like_sf"/>
</dbReference>
<keyword evidence="8" id="KW-0539">Nucleus</keyword>
<feature type="compositionally biased region" description="Basic and acidic residues" evidence="9">
    <location>
        <begin position="359"/>
        <end position="381"/>
    </location>
</feature>
<evidence type="ECO:0000256" key="7">
    <source>
        <dbReference type="ARBA" id="ARBA00023125"/>
    </source>
</evidence>
<feature type="region of interest" description="Disordered" evidence="9">
    <location>
        <begin position="1710"/>
        <end position="1735"/>
    </location>
</feature>
<feature type="compositionally biased region" description="Low complexity" evidence="9">
    <location>
        <begin position="874"/>
        <end position="905"/>
    </location>
</feature>
<keyword evidence="12" id="KW-1185">Reference proteome</keyword>
<feature type="compositionally biased region" description="Low complexity" evidence="9">
    <location>
        <begin position="1842"/>
        <end position="1861"/>
    </location>
</feature>
<gene>
    <name evidence="13" type="primary">LOC101863187</name>
</gene>
<accession>A0ABM0JPX0</accession>
<feature type="compositionally biased region" description="Basic residues" evidence="9">
    <location>
        <begin position="193"/>
        <end position="203"/>
    </location>
</feature>
<feature type="region of interest" description="Disordered" evidence="9">
    <location>
        <begin position="2128"/>
        <end position="2147"/>
    </location>
</feature>
<dbReference type="InterPro" id="IPR014001">
    <property type="entry name" value="Helicase_ATP-bd"/>
</dbReference>
<dbReference type="PANTHER" id="PTHR45797">
    <property type="entry name" value="RAD54-LIKE"/>
    <property type="match status" value="1"/>
</dbReference>
<feature type="compositionally biased region" description="Acidic residues" evidence="9">
    <location>
        <begin position="110"/>
        <end position="150"/>
    </location>
</feature>
<evidence type="ECO:0000256" key="4">
    <source>
        <dbReference type="ARBA" id="ARBA00022801"/>
    </source>
</evidence>
<feature type="compositionally biased region" description="Polar residues" evidence="9">
    <location>
        <begin position="1862"/>
        <end position="1912"/>
    </location>
</feature>
<keyword evidence="5" id="KW-0347">Helicase</keyword>
<comment type="similarity">
    <text evidence="2">Belongs to the SNF2/RAD54 helicase family.</text>
</comment>
<feature type="region of interest" description="Disordered" evidence="9">
    <location>
        <begin position="110"/>
        <end position="272"/>
    </location>
</feature>
<feature type="region of interest" description="Disordered" evidence="9">
    <location>
        <begin position="293"/>
        <end position="439"/>
    </location>
</feature>
<feature type="compositionally biased region" description="Basic and acidic residues" evidence="9">
    <location>
        <begin position="259"/>
        <end position="268"/>
    </location>
</feature>
<dbReference type="SMART" id="SM00490">
    <property type="entry name" value="HELICc"/>
    <property type="match status" value="1"/>
</dbReference>
<evidence type="ECO:0000256" key="3">
    <source>
        <dbReference type="ARBA" id="ARBA00022741"/>
    </source>
</evidence>
<feature type="compositionally biased region" description="Low complexity" evidence="9">
    <location>
        <begin position="1617"/>
        <end position="1641"/>
    </location>
</feature>
<dbReference type="RefSeq" id="XP_005098767.1">
    <property type="nucleotide sequence ID" value="XM_005098710.3"/>
</dbReference>
<feature type="compositionally biased region" description="Polar residues" evidence="9">
    <location>
        <begin position="1645"/>
        <end position="1654"/>
    </location>
</feature>
<feature type="compositionally biased region" description="Polar residues" evidence="9">
    <location>
        <begin position="1569"/>
        <end position="1614"/>
    </location>
</feature>
<evidence type="ECO:0000259" key="10">
    <source>
        <dbReference type="PROSITE" id="PS51192"/>
    </source>
</evidence>
<dbReference type="SUPFAM" id="SSF52540">
    <property type="entry name" value="P-loop containing nucleoside triphosphate hydrolases"/>
    <property type="match status" value="2"/>
</dbReference>
<protein>
    <submittedName>
        <fullName evidence="13">Uncharacterized protein LOC101863187 isoform X1</fullName>
    </submittedName>
</protein>
<evidence type="ECO:0000256" key="5">
    <source>
        <dbReference type="ARBA" id="ARBA00022806"/>
    </source>
</evidence>
<dbReference type="Pfam" id="PF00176">
    <property type="entry name" value="SNF2-rel_dom"/>
    <property type="match status" value="1"/>
</dbReference>
<feature type="compositionally biased region" description="Low complexity" evidence="9">
    <location>
        <begin position="1782"/>
        <end position="1803"/>
    </location>
</feature>
<feature type="region of interest" description="Disordered" evidence="9">
    <location>
        <begin position="1409"/>
        <end position="1693"/>
    </location>
</feature>
<feature type="compositionally biased region" description="Low complexity" evidence="9">
    <location>
        <begin position="1409"/>
        <end position="1443"/>
    </location>
</feature>
<feature type="domain" description="Helicase ATP-binding" evidence="10">
    <location>
        <begin position="489"/>
        <end position="707"/>
    </location>
</feature>
<dbReference type="InterPro" id="IPR027417">
    <property type="entry name" value="P-loop_NTPase"/>
</dbReference>
<feature type="domain" description="Helicase C-terminal" evidence="11">
    <location>
        <begin position="940"/>
        <end position="1102"/>
    </location>
</feature>
<comment type="subcellular location">
    <subcellularLocation>
        <location evidence="1">Nucleus</location>
    </subcellularLocation>
</comment>
<dbReference type="InterPro" id="IPR049730">
    <property type="entry name" value="SNF2/RAD54-like_C"/>
</dbReference>
<feature type="compositionally biased region" description="Polar residues" evidence="9">
    <location>
        <begin position="1490"/>
        <end position="1501"/>
    </location>
</feature>